<dbReference type="SUPFAM" id="SSF55874">
    <property type="entry name" value="ATPase domain of HSP90 chaperone/DNA topoisomerase II/histidine kinase"/>
    <property type="match status" value="1"/>
</dbReference>
<dbReference type="InterPro" id="IPR000014">
    <property type="entry name" value="PAS"/>
</dbReference>
<dbReference type="GO" id="GO:0005524">
    <property type="term" value="F:ATP binding"/>
    <property type="evidence" value="ECO:0007669"/>
    <property type="project" value="UniProtKB-KW"/>
</dbReference>
<accession>A0A5F2BD47</accession>
<dbReference type="SUPFAM" id="SSF55785">
    <property type="entry name" value="PYP-like sensor domain (PAS domain)"/>
    <property type="match status" value="4"/>
</dbReference>
<dbReference type="EC" id="2.7.13.3" evidence="2"/>
<dbReference type="PRINTS" id="PR00344">
    <property type="entry name" value="BCTRLSENSOR"/>
</dbReference>
<dbReference type="PROSITE" id="PS50110">
    <property type="entry name" value="RESPONSE_REGULATORY"/>
    <property type="match status" value="2"/>
</dbReference>
<feature type="domain" description="Response regulatory" evidence="13">
    <location>
        <begin position="904"/>
        <end position="1024"/>
    </location>
</feature>
<dbReference type="CDD" id="cd00130">
    <property type="entry name" value="PAS"/>
    <property type="match status" value="1"/>
</dbReference>
<evidence type="ECO:0000256" key="2">
    <source>
        <dbReference type="ARBA" id="ARBA00012438"/>
    </source>
</evidence>
<dbReference type="Pfam" id="PF08448">
    <property type="entry name" value="PAS_4"/>
    <property type="match status" value="2"/>
</dbReference>
<evidence type="ECO:0000256" key="6">
    <source>
        <dbReference type="ARBA" id="ARBA00022777"/>
    </source>
</evidence>
<evidence type="ECO:0000313" key="16">
    <source>
        <dbReference type="EMBL" id="TGM03509.1"/>
    </source>
</evidence>
<dbReference type="PANTHER" id="PTHR45339:SF1">
    <property type="entry name" value="HYBRID SIGNAL TRANSDUCTION HISTIDINE KINASE J"/>
    <property type="match status" value="1"/>
</dbReference>
<dbReference type="RefSeq" id="WP_135670830.1">
    <property type="nucleotide sequence ID" value="NZ_RQGN01000045.1"/>
</dbReference>
<dbReference type="Gene3D" id="3.30.450.20">
    <property type="entry name" value="PAS domain"/>
    <property type="match status" value="4"/>
</dbReference>
<keyword evidence="8" id="KW-0902">Two-component regulatory system</keyword>
<feature type="domain" description="PAS" evidence="14">
    <location>
        <begin position="268"/>
        <end position="310"/>
    </location>
</feature>
<dbReference type="FunFam" id="1.10.287.130:FF:000002">
    <property type="entry name" value="Two-component osmosensing histidine kinase"/>
    <property type="match status" value="1"/>
</dbReference>
<dbReference type="InterPro" id="IPR036097">
    <property type="entry name" value="HisK_dim/P_sf"/>
</dbReference>
<dbReference type="GO" id="GO:0000155">
    <property type="term" value="F:phosphorelay sensor kinase activity"/>
    <property type="evidence" value="ECO:0007669"/>
    <property type="project" value="InterPro"/>
</dbReference>
<dbReference type="Gene3D" id="3.40.50.2300">
    <property type="match status" value="2"/>
</dbReference>
<dbReference type="SMART" id="SM00448">
    <property type="entry name" value="REC"/>
    <property type="match status" value="2"/>
</dbReference>
<sequence length="1169" mass="132967">MLSPFEQELYRWIQSDPKHFQFIQKRGAEGVWIFDVETAPDFRCNPKFFYTLGYNRKEAEEFDDPNVLIPDTTAQKISELLKQTSANPTLEETATLSFHSKNGIKSIKSHIQVVRNEKNLPFRLIGAVDLQDELGENGESSSLEQQLSAILNNLPSMIGYWDKNLINRFANHAYLPWIGKSPQKILGRHIREVLGETLYQQNLPYIEGVLRGEEQKFERKVMLPDGKSFKYAFTNYIPDMSTGSPNGFYVISSDITPIKETTDLLRKSEIELNTLFQALPVGVTLLDKENRIVKVNPMLEQILGISEEDLKKGLHKNKTYINPDGRSLVTEELPSQRAKNEKKVIKNVVVGIPKEGNQITWTRVTSLPVELPDYSVMVITHDITESKNFESELIRAKALLEQTSKLIRIGAWDADLTTGQGTWSAVTKEMHEVGPDFIPTMDQGIQFVKEGESRTKVLDAVNHLVQDGTPYDIEMQLVTAKGNELWVRSVANAEFENGICTRIYGAIYDIDQRKKIEIELFKERSRLLAFVEHAPAAVAMFDTELKYIAVSQRWMLEYHLQGKQIMGLSHYEVFPNIGEEWKDIHQRCLTGEVIKKDEDIWRPEGWEHDQYLRWEVRPWYQLDGSIGGIMMFTQDITESCLQRDELKRSKVIAERANAAKSEFLANMSHEIRTPLNGIIGFTDLLLRTNLDSTQHQYMMTVYQSAGSLLDIINDILDFSKIEAGKLELSQETTDILELGTQIVNTIKFQAHKKDLELLVNISPSVPKLVTTDSVRLKQIIVNLFSNAVKFTEEGEIEFKIDVLEKISDSLMVLRFSVRDTGIGIAQENQKRIFDAFSQEDASTTRRFGGTGLGLTISNKLLSMMGTKLELKSEPKKGSEFYFDLKMEIVSDEEDNWPKLDSVKNVLIVDDNDNNRKIVEGMLQLRNIPCESVKTGTDAIESIASGKRYDIILLDYHMPFLDGMETSKIIREKLKVSPEEQPIVLLSSASDDSETIEASQQNGIQEVLTKPIYIRQLYDLLGRNQLLQKPSYKTQKIGNNETDPAIRKHAKVMIVEDNPVNMLLTKSIVTRILPTVKIIEAQNGLEAVEQNLRWIPDLIFMDIQMPDLNGYEATKAIRGLEMDKRVPIIALTAGIVAGEREKCIEAGMDDYVSKPAVQADFTKIILKWLV</sequence>
<evidence type="ECO:0000256" key="3">
    <source>
        <dbReference type="ARBA" id="ARBA00022553"/>
    </source>
</evidence>
<dbReference type="CDD" id="cd17546">
    <property type="entry name" value="REC_hyHK_CKI1_RcsC-like"/>
    <property type="match status" value="2"/>
</dbReference>
<dbReference type="InterPro" id="IPR004358">
    <property type="entry name" value="Sig_transdc_His_kin-like_C"/>
</dbReference>
<proteinExistence type="predicted"/>
<keyword evidence="6" id="KW-0418">Kinase</keyword>
<dbReference type="Pfam" id="PF00512">
    <property type="entry name" value="HisKA"/>
    <property type="match status" value="1"/>
</dbReference>
<evidence type="ECO:0000256" key="5">
    <source>
        <dbReference type="ARBA" id="ARBA00022741"/>
    </source>
</evidence>
<feature type="domain" description="PAC" evidence="15">
    <location>
        <begin position="471"/>
        <end position="522"/>
    </location>
</feature>
<dbReference type="EMBL" id="RQGN01000045">
    <property type="protein sequence ID" value="TGM03509.1"/>
    <property type="molecule type" value="Genomic_DNA"/>
</dbReference>
<gene>
    <name evidence="16" type="ORF">EHQ76_09875</name>
</gene>
<dbReference type="Gene3D" id="3.30.565.10">
    <property type="entry name" value="Histidine kinase-like ATPase, C-terminal domain"/>
    <property type="match status" value="1"/>
</dbReference>
<dbReference type="InterPro" id="IPR013656">
    <property type="entry name" value="PAS_4"/>
</dbReference>
<dbReference type="PROSITE" id="PS50113">
    <property type="entry name" value="PAC"/>
    <property type="match status" value="1"/>
</dbReference>
<dbReference type="AlphaFoldDB" id="A0A5F2BD47"/>
<evidence type="ECO:0000256" key="4">
    <source>
        <dbReference type="ARBA" id="ARBA00022679"/>
    </source>
</evidence>
<evidence type="ECO:0000259" key="12">
    <source>
        <dbReference type="PROSITE" id="PS50109"/>
    </source>
</evidence>
<dbReference type="CDD" id="cd00082">
    <property type="entry name" value="HisKA"/>
    <property type="match status" value="1"/>
</dbReference>
<dbReference type="InterPro" id="IPR036890">
    <property type="entry name" value="HATPase_C_sf"/>
</dbReference>
<evidence type="ECO:0000256" key="10">
    <source>
        <dbReference type="ARBA" id="ARBA00068150"/>
    </source>
</evidence>
<dbReference type="FunFam" id="3.30.565.10:FF:000010">
    <property type="entry name" value="Sensor histidine kinase RcsC"/>
    <property type="match status" value="1"/>
</dbReference>
<dbReference type="PROSITE" id="PS50112">
    <property type="entry name" value="PAS"/>
    <property type="match status" value="1"/>
</dbReference>
<dbReference type="CDD" id="cd16922">
    <property type="entry name" value="HATPase_EvgS-ArcB-TorS-like"/>
    <property type="match status" value="1"/>
</dbReference>
<dbReference type="Pfam" id="PF13188">
    <property type="entry name" value="PAS_8"/>
    <property type="match status" value="1"/>
</dbReference>
<dbReference type="InterPro" id="IPR003661">
    <property type="entry name" value="HisK_dim/P_dom"/>
</dbReference>
<dbReference type="NCBIfam" id="TIGR00229">
    <property type="entry name" value="sensory_box"/>
    <property type="match status" value="2"/>
</dbReference>
<dbReference type="SUPFAM" id="SSF47384">
    <property type="entry name" value="Homodimeric domain of signal transducing histidine kinase"/>
    <property type="match status" value="1"/>
</dbReference>
<keyword evidence="4" id="KW-0808">Transferase</keyword>
<protein>
    <recommendedName>
        <fullName evidence="10">Sensory/regulatory protein RpfC</fullName>
        <ecNumber evidence="2">2.7.13.3</ecNumber>
    </recommendedName>
</protein>
<dbReference type="Gene3D" id="1.10.287.130">
    <property type="match status" value="1"/>
</dbReference>
<keyword evidence="5" id="KW-0547">Nucleotide-binding</keyword>
<comment type="catalytic activity">
    <reaction evidence="1">
        <text>ATP + protein L-histidine = ADP + protein N-phospho-L-histidine.</text>
        <dbReference type="EC" id="2.7.13.3"/>
    </reaction>
</comment>
<dbReference type="SMART" id="SM00091">
    <property type="entry name" value="PAS"/>
    <property type="match status" value="4"/>
</dbReference>
<dbReference type="Pfam" id="PF02518">
    <property type="entry name" value="HATPase_c"/>
    <property type="match status" value="1"/>
</dbReference>
<comment type="caution">
    <text evidence="16">The sequence shown here is derived from an EMBL/GenBank/DDBJ whole genome shotgun (WGS) entry which is preliminary data.</text>
</comment>
<dbReference type="InterPro" id="IPR000700">
    <property type="entry name" value="PAS-assoc_C"/>
</dbReference>
<keyword evidence="7" id="KW-0067">ATP-binding</keyword>
<dbReference type="InterPro" id="IPR001789">
    <property type="entry name" value="Sig_transdc_resp-reg_receiver"/>
</dbReference>
<evidence type="ECO:0000256" key="7">
    <source>
        <dbReference type="ARBA" id="ARBA00022840"/>
    </source>
</evidence>
<dbReference type="InterPro" id="IPR035965">
    <property type="entry name" value="PAS-like_dom_sf"/>
</dbReference>
<feature type="modified residue" description="4-aspartylphosphate" evidence="11">
    <location>
        <position position="954"/>
    </location>
</feature>
<dbReference type="SMART" id="SM00388">
    <property type="entry name" value="HisKA"/>
    <property type="match status" value="1"/>
</dbReference>
<dbReference type="SMART" id="SM00387">
    <property type="entry name" value="HATPase_c"/>
    <property type="match status" value="1"/>
</dbReference>
<name>A0A5F2BD47_9LEPT</name>
<keyword evidence="3 11" id="KW-0597">Phosphoprotein</keyword>
<dbReference type="InterPro" id="IPR005467">
    <property type="entry name" value="His_kinase_dom"/>
</dbReference>
<evidence type="ECO:0000256" key="1">
    <source>
        <dbReference type="ARBA" id="ARBA00000085"/>
    </source>
</evidence>
<comment type="subunit">
    <text evidence="9">At low DSF concentrations, interacts with RpfF.</text>
</comment>
<dbReference type="InterPro" id="IPR003594">
    <property type="entry name" value="HATPase_dom"/>
</dbReference>
<dbReference type="Pfam" id="PF00072">
    <property type="entry name" value="Response_reg"/>
    <property type="match status" value="2"/>
</dbReference>
<evidence type="ECO:0000259" key="13">
    <source>
        <dbReference type="PROSITE" id="PS50110"/>
    </source>
</evidence>
<feature type="domain" description="Histidine kinase" evidence="12">
    <location>
        <begin position="666"/>
        <end position="888"/>
    </location>
</feature>
<evidence type="ECO:0000256" key="11">
    <source>
        <dbReference type="PROSITE-ProRule" id="PRU00169"/>
    </source>
</evidence>
<dbReference type="InterPro" id="IPR011006">
    <property type="entry name" value="CheY-like_superfamily"/>
</dbReference>
<reference evidence="16 17" key="1">
    <citation type="journal article" date="2019" name="PLoS Negl. Trop. Dis.">
        <title>Revisiting the worldwide diversity of Leptospira species in the environment.</title>
        <authorList>
            <person name="Vincent A.T."/>
            <person name="Schiettekatte O."/>
            <person name="Bourhy P."/>
            <person name="Veyrier F.J."/>
            <person name="Picardeau M."/>
        </authorList>
    </citation>
    <scope>NUCLEOTIDE SEQUENCE [LARGE SCALE GENOMIC DNA]</scope>
    <source>
        <strain evidence="16 17">201702444</strain>
    </source>
</reference>
<dbReference type="Proteomes" id="UP000298429">
    <property type="component" value="Unassembled WGS sequence"/>
</dbReference>
<evidence type="ECO:0000259" key="14">
    <source>
        <dbReference type="PROSITE" id="PS50112"/>
    </source>
</evidence>
<dbReference type="PANTHER" id="PTHR45339">
    <property type="entry name" value="HYBRID SIGNAL TRANSDUCTION HISTIDINE KINASE J"/>
    <property type="match status" value="1"/>
</dbReference>
<evidence type="ECO:0000313" key="17">
    <source>
        <dbReference type="Proteomes" id="UP000298429"/>
    </source>
</evidence>
<evidence type="ECO:0000259" key="15">
    <source>
        <dbReference type="PROSITE" id="PS50113"/>
    </source>
</evidence>
<dbReference type="PROSITE" id="PS50109">
    <property type="entry name" value="HIS_KIN"/>
    <property type="match status" value="1"/>
</dbReference>
<dbReference type="OrthoDB" id="6192248at2"/>
<feature type="domain" description="Response regulatory" evidence="13">
    <location>
        <begin position="1050"/>
        <end position="1168"/>
    </location>
</feature>
<evidence type="ECO:0000256" key="9">
    <source>
        <dbReference type="ARBA" id="ARBA00064003"/>
    </source>
</evidence>
<evidence type="ECO:0000256" key="8">
    <source>
        <dbReference type="ARBA" id="ARBA00023012"/>
    </source>
</evidence>
<dbReference type="SUPFAM" id="SSF52172">
    <property type="entry name" value="CheY-like"/>
    <property type="match status" value="2"/>
</dbReference>
<feature type="modified residue" description="4-aspartylphosphate" evidence="11">
    <location>
        <position position="1101"/>
    </location>
</feature>
<organism evidence="16 17">
    <name type="scientific">Leptospira barantonii</name>
    <dbReference type="NCBI Taxonomy" id="2023184"/>
    <lineage>
        <taxon>Bacteria</taxon>
        <taxon>Pseudomonadati</taxon>
        <taxon>Spirochaetota</taxon>
        <taxon>Spirochaetia</taxon>
        <taxon>Leptospirales</taxon>
        <taxon>Leptospiraceae</taxon>
        <taxon>Leptospira</taxon>
    </lineage>
</organism>